<dbReference type="InterPro" id="IPR045854">
    <property type="entry name" value="NO2/SO3_Rdtase_4Fe4S_sf"/>
</dbReference>
<gene>
    <name evidence="9" type="ORF">HH1059_25270</name>
</gene>
<keyword evidence="2" id="KW-0349">Heme</keyword>
<dbReference type="KEGG" id="hhk:HH1059_25270"/>
<dbReference type="SUPFAM" id="SSF56014">
    <property type="entry name" value="Nitrite and sulphite reductase 4Fe-4S domain-like"/>
    <property type="match status" value="2"/>
</dbReference>
<dbReference type="GO" id="GO:0020037">
    <property type="term" value="F:heme binding"/>
    <property type="evidence" value="ECO:0007669"/>
    <property type="project" value="InterPro"/>
</dbReference>
<dbReference type="PROSITE" id="PS00365">
    <property type="entry name" value="NIR_SIR"/>
    <property type="match status" value="1"/>
</dbReference>
<dbReference type="InterPro" id="IPR005117">
    <property type="entry name" value="NiRdtase/SiRdtase_haem-b_fer"/>
</dbReference>
<proteinExistence type="predicted"/>
<evidence type="ECO:0000256" key="1">
    <source>
        <dbReference type="ARBA" id="ARBA00022485"/>
    </source>
</evidence>
<sequence>MSVLNASKRSLISENVAHFQQAISDYLSGELDQTEFTPLRLRNGLFFQNGESMLRIAIPDGVMSASQLRHLADLQRRFADGRGHFTTRQNIQLYQARLEQVPQLIGELAASGLYTMQTSGPCIRAVTIDPLAGLAAEEVTDPRPWSELLRHWATLHQGFANLPRKLKIAISTRADDRSALRAHDIGLRITGGSAEQSRFEIWIGGGLGRRPALAKLLYADIPGSELLLYLEAILRVYDRDGQRHDKQRARLKSFVEERGIANIRSAVAAELEAIAADEQALAELSIDASSYAAAVASLPGLNPRSGEYEVLTADLLDVWARADAEFGRWLLWNSQPQSREERRAVTVCLRGRGQAAGNITSAELEQLASLAQWVNGGELRCTQQQNILIPHVPLNRLYGLWQELRNAGLAEPIAGSPSCPLACPGKGACELANTATGAVTELIHERLSTSPAAKELGDTQLAISGCMNGCSHHAISEIGLRGVSKNGHDWFQFVIGGSPRGDLRLGQLLGPAVPQEQVPDVVEALAERYQELRLRPSESFSAVVARVGVKPFRSALHAQPKREILCDSNSYVISTKSFATT</sequence>
<accession>A0A0X8XB37</accession>
<dbReference type="RefSeq" id="WP_096406683.1">
    <property type="nucleotide sequence ID" value="NZ_AP017372.2"/>
</dbReference>
<dbReference type="InterPro" id="IPR051329">
    <property type="entry name" value="NIR_SIR_4Fe-4S"/>
</dbReference>
<dbReference type="OrthoDB" id="3189055at2"/>
<dbReference type="InterPro" id="IPR036136">
    <property type="entry name" value="Nit/Sulf_reduc_fer-like_dom_sf"/>
</dbReference>
<dbReference type="SUPFAM" id="SSF55124">
    <property type="entry name" value="Nitrite/Sulfite reductase N-terminal domain-like"/>
    <property type="match status" value="2"/>
</dbReference>
<name>A0A0X8XB37_HALHR</name>
<evidence type="ECO:0000313" key="9">
    <source>
        <dbReference type="EMBL" id="BAU56604.1"/>
    </source>
</evidence>
<evidence type="ECO:0000256" key="6">
    <source>
        <dbReference type="ARBA" id="ARBA00023014"/>
    </source>
</evidence>
<keyword evidence="6" id="KW-0411">Iron-sulfur</keyword>
<dbReference type="GO" id="GO:0016491">
    <property type="term" value="F:oxidoreductase activity"/>
    <property type="evidence" value="ECO:0007669"/>
    <property type="project" value="UniProtKB-KW"/>
</dbReference>
<feature type="domain" description="Nitrite/sulphite reductase 4Fe-4S" evidence="7">
    <location>
        <begin position="119"/>
        <end position="272"/>
    </location>
</feature>
<keyword evidence="10" id="KW-1185">Reference proteome</keyword>
<feature type="domain" description="Nitrite/Sulfite reductase ferredoxin-like" evidence="8">
    <location>
        <begin position="350"/>
        <end position="406"/>
    </location>
</feature>
<keyword evidence="3" id="KW-0479">Metal-binding</keyword>
<dbReference type="Pfam" id="PF03460">
    <property type="entry name" value="NIR_SIR_ferr"/>
    <property type="match status" value="2"/>
</dbReference>
<dbReference type="AlphaFoldDB" id="A0A0X8XB37"/>
<dbReference type="Gene3D" id="3.30.413.10">
    <property type="entry name" value="Sulfite Reductase Hemoprotein, domain 1"/>
    <property type="match status" value="2"/>
</dbReference>
<evidence type="ECO:0000256" key="2">
    <source>
        <dbReference type="ARBA" id="ARBA00022617"/>
    </source>
</evidence>
<keyword evidence="1" id="KW-0004">4Fe-4S</keyword>
<dbReference type="InterPro" id="IPR006067">
    <property type="entry name" value="NO2/SO3_Rdtase_4Fe4S_dom"/>
</dbReference>
<evidence type="ECO:0000313" key="10">
    <source>
        <dbReference type="Proteomes" id="UP000218890"/>
    </source>
</evidence>
<dbReference type="Gene3D" id="3.90.480.10">
    <property type="entry name" value="Sulfite Reductase Hemoprotein,Domain 2"/>
    <property type="match status" value="2"/>
</dbReference>
<dbReference type="InterPro" id="IPR006066">
    <property type="entry name" value="NO2/SO3_Rdtase_FeS/sirohaem_BS"/>
</dbReference>
<dbReference type="Pfam" id="PF01077">
    <property type="entry name" value="NIR_SIR"/>
    <property type="match status" value="2"/>
</dbReference>
<dbReference type="GO" id="GO:0051539">
    <property type="term" value="F:4 iron, 4 sulfur cluster binding"/>
    <property type="evidence" value="ECO:0007669"/>
    <property type="project" value="UniProtKB-KW"/>
</dbReference>
<keyword evidence="4" id="KW-0560">Oxidoreductase</keyword>
<keyword evidence="5" id="KW-0408">Iron</keyword>
<organism evidence="9 10">
    <name type="scientific">Halorhodospira halochloris</name>
    <name type="common">Ectothiorhodospira halochloris</name>
    <dbReference type="NCBI Taxonomy" id="1052"/>
    <lineage>
        <taxon>Bacteria</taxon>
        <taxon>Pseudomonadati</taxon>
        <taxon>Pseudomonadota</taxon>
        <taxon>Gammaproteobacteria</taxon>
        <taxon>Chromatiales</taxon>
        <taxon>Ectothiorhodospiraceae</taxon>
        <taxon>Halorhodospira</taxon>
    </lineage>
</organism>
<reference evidence="9" key="1">
    <citation type="submission" date="2016-02" db="EMBL/GenBank/DDBJ databases">
        <title>Halorhodospira halochloris DSM-1059 complete genome, version 2.</title>
        <authorList>
            <person name="Tsukatani Y."/>
        </authorList>
    </citation>
    <scope>NUCLEOTIDE SEQUENCE</scope>
    <source>
        <strain evidence="9">DSM 1059</strain>
    </source>
</reference>
<protein>
    <submittedName>
        <fullName evidence="9">Sulfite reductase [NADPH</fullName>
    </submittedName>
</protein>
<feature type="domain" description="Nitrite/Sulfite reductase ferredoxin-like" evidence="8">
    <location>
        <begin position="49"/>
        <end position="110"/>
    </location>
</feature>
<evidence type="ECO:0000256" key="4">
    <source>
        <dbReference type="ARBA" id="ARBA00023002"/>
    </source>
</evidence>
<dbReference type="GO" id="GO:0046872">
    <property type="term" value="F:metal ion binding"/>
    <property type="evidence" value="ECO:0007669"/>
    <property type="project" value="UniProtKB-KW"/>
</dbReference>
<dbReference type="EMBL" id="AP017372">
    <property type="protein sequence ID" value="BAU56604.1"/>
    <property type="molecule type" value="Genomic_DNA"/>
</dbReference>
<dbReference type="Proteomes" id="UP000218890">
    <property type="component" value="Chromosome"/>
</dbReference>
<evidence type="ECO:0000259" key="7">
    <source>
        <dbReference type="Pfam" id="PF01077"/>
    </source>
</evidence>
<dbReference type="PANTHER" id="PTHR32439">
    <property type="entry name" value="FERREDOXIN--NITRITE REDUCTASE, CHLOROPLASTIC"/>
    <property type="match status" value="1"/>
</dbReference>
<feature type="domain" description="Nitrite/sulphite reductase 4Fe-4S" evidence="7">
    <location>
        <begin position="421"/>
        <end position="557"/>
    </location>
</feature>
<evidence type="ECO:0000259" key="8">
    <source>
        <dbReference type="Pfam" id="PF03460"/>
    </source>
</evidence>
<evidence type="ECO:0000256" key="3">
    <source>
        <dbReference type="ARBA" id="ARBA00022723"/>
    </source>
</evidence>
<dbReference type="PANTHER" id="PTHR32439:SF9">
    <property type="entry name" value="BLR3264 PROTEIN"/>
    <property type="match status" value="1"/>
</dbReference>
<evidence type="ECO:0000256" key="5">
    <source>
        <dbReference type="ARBA" id="ARBA00023004"/>
    </source>
</evidence>